<evidence type="ECO:0000256" key="1">
    <source>
        <dbReference type="PROSITE-ProRule" id="PRU00221"/>
    </source>
</evidence>
<protein>
    <submittedName>
        <fullName evidence="2">Putative myosin heavy chain kinase b</fullName>
    </submittedName>
</protein>
<dbReference type="InterPro" id="IPR045182">
    <property type="entry name" value="JINGUBANG-like"/>
</dbReference>
<dbReference type="Pfam" id="PF00400">
    <property type="entry name" value="WD40"/>
    <property type="match status" value="2"/>
</dbReference>
<evidence type="ECO:0000313" key="3">
    <source>
        <dbReference type="EnsemblMetazoa" id="LLOJ007356-PA"/>
    </source>
</evidence>
<dbReference type="SMART" id="SM00320">
    <property type="entry name" value="WD40"/>
    <property type="match status" value="3"/>
</dbReference>
<dbReference type="PANTHER" id="PTHR22844:SF387">
    <property type="entry name" value="F3I6.5 PROTEIN"/>
    <property type="match status" value="1"/>
</dbReference>
<evidence type="ECO:0000313" key="2">
    <source>
        <dbReference type="EMBL" id="MBC1174656.1"/>
    </source>
</evidence>
<dbReference type="VEuPathDB" id="VectorBase:LLONM1_004008"/>
<dbReference type="PROSITE" id="PS50082">
    <property type="entry name" value="WD_REPEATS_2"/>
    <property type="match status" value="1"/>
</dbReference>
<dbReference type="Gene3D" id="2.130.10.10">
    <property type="entry name" value="YVTN repeat-like/Quinoprotein amine dehydrogenase"/>
    <property type="match status" value="1"/>
</dbReference>
<keyword evidence="2" id="KW-0418">Kinase</keyword>
<dbReference type="EnsemblMetazoa" id="LLOJ007356-RA">
    <property type="protein sequence ID" value="LLOJ007356-PA"/>
    <property type="gene ID" value="LLOJ007356"/>
</dbReference>
<keyword evidence="1" id="KW-0853">WD repeat</keyword>
<reference evidence="2" key="2">
    <citation type="journal article" date="2020" name="BMC">
        <title>Leishmania infection induces a limited differential gene expression in the sand fly midgut.</title>
        <authorList>
            <person name="Coutinho-Abreu I.V."/>
            <person name="Serafim T.D."/>
            <person name="Meneses C."/>
            <person name="Kamhawi S."/>
            <person name="Oliveira F."/>
            <person name="Valenzuela J.G."/>
        </authorList>
    </citation>
    <scope>NUCLEOTIDE SEQUENCE</scope>
    <source>
        <strain evidence="2">Jacobina</strain>
        <tissue evidence="2">Midgut</tissue>
    </source>
</reference>
<dbReference type="InterPro" id="IPR001680">
    <property type="entry name" value="WD40_rpt"/>
</dbReference>
<keyword evidence="2" id="KW-0808">Transferase</keyword>
<reference evidence="4" key="1">
    <citation type="submission" date="2012-05" db="EMBL/GenBank/DDBJ databases">
        <title>Whole Genome Assembly of Lutzomyia longipalpis.</title>
        <authorList>
            <person name="Richards S."/>
            <person name="Qu C."/>
            <person name="Dillon R."/>
            <person name="Worley K."/>
            <person name="Scherer S."/>
            <person name="Batterton M."/>
            <person name="Taylor A."/>
            <person name="Hawes A."/>
            <person name="Hernandez B."/>
            <person name="Kovar C."/>
            <person name="Mandapat C."/>
            <person name="Pham C."/>
            <person name="Qu C."/>
            <person name="Jing C."/>
            <person name="Bess C."/>
            <person name="Bandaranaike D."/>
            <person name="Ngo D."/>
            <person name="Ongeri F."/>
            <person name="Arias F."/>
            <person name="Lara F."/>
            <person name="Weissenberger G."/>
            <person name="Kamau G."/>
            <person name="Han H."/>
            <person name="Shen H."/>
            <person name="Dinh H."/>
            <person name="Khalil I."/>
            <person name="Jones J."/>
            <person name="Shafer J."/>
            <person name="Jayaseelan J."/>
            <person name="Quiroz J."/>
            <person name="Blankenburg K."/>
            <person name="Nguyen L."/>
            <person name="Jackson L."/>
            <person name="Francisco L."/>
            <person name="Tang L.-Y."/>
            <person name="Pu L.-L."/>
            <person name="Perales L."/>
            <person name="Lorensuhewa L."/>
            <person name="Munidasa M."/>
            <person name="Coyle M."/>
            <person name="Taylor M."/>
            <person name="Puazo M."/>
            <person name="Firestine M."/>
            <person name="Scheel M."/>
            <person name="Javaid M."/>
            <person name="Wang M."/>
            <person name="Li M."/>
            <person name="Tabassum N."/>
            <person name="Saada N."/>
            <person name="Osuji N."/>
            <person name="Aqrawi P."/>
            <person name="Fu Q."/>
            <person name="Thornton R."/>
            <person name="Raj R."/>
            <person name="Goodspeed R."/>
            <person name="Mata R."/>
            <person name="Najjar R."/>
            <person name="Gubbala S."/>
            <person name="Lee S."/>
            <person name="Denson S."/>
            <person name="Patil S."/>
            <person name="Macmil S."/>
            <person name="Qi S."/>
            <person name="Matskevitch T."/>
            <person name="Palculict T."/>
            <person name="Mathew T."/>
            <person name="Vee V."/>
            <person name="Velamala V."/>
            <person name="Korchina V."/>
            <person name="Cai W."/>
            <person name="Liu W."/>
            <person name="Dai W."/>
            <person name="Zou X."/>
            <person name="Zhu Y."/>
            <person name="Zhang Y."/>
            <person name="Wu Y.-Q."/>
            <person name="Xin Y."/>
            <person name="Nazarath L."/>
            <person name="Kovar C."/>
            <person name="Han Y."/>
            <person name="Muzny D."/>
            <person name="Gibbs R."/>
        </authorList>
    </citation>
    <scope>NUCLEOTIDE SEQUENCE [LARGE SCALE GENOMIC DNA]</scope>
    <source>
        <strain evidence="4">Jacobina</strain>
    </source>
</reference>
<sequence>MTGKVDKVGDVQHEGEATCLAYRDNTLYSGGADGKIRIWDTADVVQKREITAHEALIYAMTLDSRGRLYTSSTDGLVKIFENPRSVEFSQELMKSFDELLCVIAVGDDIYTGDDQGVVTWFVDRKIKFMYNLVEEVKSLAVEGNLIYTIRDTDCVITEKTDRNKNGKFATKRVLPGKSPMIICGLETNGTKPWQVFCTRDGKGVTVIDNFRRPQAPSAPWTEIWTKENAHEMIINCMYGNTYGFYTGGWDGEVKKWVDVDKYPKIAGEANIGCCVNAITDGPDGSIFAAGADGKIRKIVFD</sequence>
<dbReference type="EMBL" id="AJWK01024420">
    <property type="status" value="NOT_ANNOTATED_CDS"/>
    <property type="molecule type" value="Genomic_DNA"/>
</dbReference>
<feature type="repeat" description="WD" evidence="1">
    <location>
        <begin position="10"/>
        <end position="40"/>
    </location>
</feature>
<accession>A0A1B0CR58</accession>
<organism evidence="3 4">
    <name type="scientific">Lutzomyia longipalpis</name>
    <name type="common">Sand fly</name>
    <dbReference type="NCBI Taxonomy" id="7200"/>
    <lineage>
        <taxon>Eukaryota</taxon>
        <taxon>Metazoa</taxon>
        <taxon>Ecdysozoa</taxon>
        <taxon>Arthropoda</taxon>
        <taxon>Hexapoda</taxon>
        <taxon>Insecta</taxon>
        <taxon>Pterygota</taxon>
        <taxon>Neoptera</taxon>
        <taxon>Endopterygota</taxon>
        <taxon>Diptera</taxon>
        <taxon>Nematocera</taxon>
        <taxon>Psychodoidea</taxon>
        <taxon>Psychodidae</taxon>
        <taxon>Lutzomyia</taxon>
        <taxon>Lutzomyia</taxon>
    </lineage>
</organism>
<dbReference type="InterPro" id="IPR015943">
    <property type="entry name" value="WD40/YVTN_repeat-like_dom_sf"/>
</dbReference>
<proteinExistence type="predicted"/>
<dbReference type="VEuPathDB" id="VectorBase:LLOJ007356"/>
<dbReference type="AlphaFoldDB" id="A0A1B0CR58"/>
<dbReference type="Proteomes" id="UP000092461">
    <property type="component" value="Unassembled WGS sequence"/>
</dbReference>
<dbReference type="InterPro" id="IPR036322">
    <property type="entry name" value="WD40_repeat_dom_sf"/>
</dbReference>
<dbReference type="GO" id="GO:0016301">
    <property type="term" value="F:kinase activity"/>
    <property type="evidence" value="ECO:0007669"/>
    <property type="project" value="UniProtKB-KW"/>
</dbReference>
<keyword evidence="4" id="KW-1185">Reference proteome</keyword>
<dbReference type="EMBL" id="GITU01005953">
    <property type="protein sequence ID" value="MBC1174656.1"/>
    <property type="molecule type" value="Transcribed_RNA"/>
</dbReference>
<name>A0A1B0CR58_LUTLO</name>
<dbReference type="PANTHER" id="PTHR22844">
    <property type="entry name" value="F-BOX AND WD40 DOMAIN PROTEIN"/>
    <property type="match status" value="1"/>
</dbReference>
<evidence type="ECO:0000313" key="4">
    <source>
        <dbReference type="Proteomes" id="UP000092461"/>
    </source>
</evidence>
<reference evidence="3" key="3">
    <citation type="submission" date="2020-05" db="UniProtKB">
        <authorList>
            <consortium name="EnsemblMetazoa"/>
        </authorList>
    </citation>
    <scope>IDENTIFICATION</scope>
    <source>
        <strain evidence="3">Jacobina</strain>
    </source>
</reference>
<dbReference type="SUPFAM" id="SSF50978">
    <property type="entry name" value="WD40 repeat-like"/>
    <property type="match status" value="1"/>
</dbReference>